<organism evidence="1 2">
    <name type="scientific">Caerostris extrusa</name>
    <name type="common">Bark spider</name>
    <name type="synonym">Caerostris bankana</name>
    <dbReference type="NCBI Taxonomy" id="172846"/>
    <lineage>
        <taxon>Eukaryota</taxon>
        <taxon>Metazoa</taxon>
        <taxon>Ecdysozoa</taxon>
        <taxon>Arthropoda</taxon>
        <taxon>Chelicerata</taxon>
        <taxon>Arachnida</taxon>
        <taxon>Araneae</taxon>
        <taxon>Araneomorphae</taxon>
        <taxon>Entelegynae</taxon>
        <taxon>Araneoidea</taxon>
        <taxon>Araneidae</taxon>
        <taxon>Caerostris</taxon>
    </lineage>
</organism>
<proteinExistence type="predicted"/>
<sequence length="43" mass="4567">MRVIATVVSPAGDEPLELLFAGGAPGVQGKRTLPKEMKCERDV</sequence>
<accession>A0AAV4YAX0</accession>
<reference evidence="1 2" key="1">
    <citation type="submission" date="2021-06" db="EMBL/GenBank/DDBJ databases">
        <title>Caerostris extrusa draft genome.</title>
        <authorList>
            <person name="Kono N."/>
            <person name="Arakawa K."/>
        </authorList>
    </citation>
    <scope>NUCLEOTIDE SEQUENCE [LARGE SCALE GENOMIC DNA]</scope>
</reference>
<dbReference type="EMBL" id="BPLR01019077">
    <property type="protein sequence ID" value="GIZ04377.1"/>
    <property type="molecule type" value="Genomic_DNA"/>
</dbReference>
<dbReference type="Proteomes" id="UP001054945">
    <property type="component" value="Unassembled WGS sequence"/>
</dbReference>
<protein>
    <submittedName>
        <fullName evidence="1">Uncharacterized protein</fullName>
    </submittedName>
</protein>
<name>A0AAV4YAX0_CAEEX</name>
<dbReference type="AlphaFoldDB" id="A0AAV4YAX0"/>
<feature type="non-terminal residue" evidence="1">
    <location>
        <position position="43"/>
    </location>
</feature>
<evidence type="ECO:0000313" key="1">
    <source>
        <dbReference type="EMBL" id="GIZ04377.1"/>
    </source>
</evidence>
<keyword evidence="2" id="KW-1185">Reference proteome</keyword>
<gene>
    <name evidence="1" type="ORF">CEXT_379361</name>
</gene>
<evidence type="ECO:0000313" key="2">
    <source>
        <dbReference type="Proteomes" id="UP001054945"/>
    </source>
</evidence>
<comment type="caution">
    <text evidence="1">The sequence shown here is derived from an EMBL/GenBank/DDBJ whole genome shotgun (WGS) entry which is preliminary data.</text>
</comment>